<organism evidence="2 3">
    <name type="scientific">Alteromonas profundi</name>
    <dbReference type="NCBI Taxonomy" id="2696062"/>
    <lineage>
        <taxon>Bacteria</taxon>
        <taxon>Pseudomonadati</taxon>
        <taxon>Pseudomonadota</taxon>
        <taxon>Gammaproteobacteria</taxon>
        <taxon>Alteromonadales</taxon>
        <taxon>Alteromonadaceae</taxon>
        <taxon>Alteromonas/Salinimonas group</taxon>
        <taxon>Alteromonas</taxon>
    </lineage>
</organism>
<protein>
    <submittedName>
        <fullName evidence="2">Uncharacterized protein</fullName>
    </submittedName>
</protein>
<accession>A0A7X5RJK8</accession>
<dbReference type="AlphaFoldDB" id="A0A7X5RJK8"/>
<name>A0A7X5RJK8_9ALTE</name>
<dbReference type="Proteomes" id="UP000470213">
    <property type="component" value="Unassembled WGS sequence"/>
</dbReference>
<proteinExistence type="predicted"/>
<evidence type="ECO:0000313" key="3">
    <source>
        <dbReference type="Proteomes" id="UP000470213"/>
    </source>
</evidence>
<gene>
    <name evidence="2" type="ORF">GTH32_00785</name>
</gene>
<feature type="region of interest" description="Disordered" evidence="1">
    <location>
        <begin position="1"/>
        <end position="21"/>
    </location>
</feature>
<dbReference type="EMBL" id="JAAAWN010000001">
    <property type="protein sequence ID" value="NDV89731.1"/>
    <property type="molecule type" value="Genomic_DNA"/>
</dbReference>
<dbReference type="RefSeq" id="WP_163083328.1">
    <property type="nucleotide sequence ID" value="NZ_JAAAWN010000001.1"/>
</dbReference>
<reference evidence="2 3" key="1">
    <citation type="submission" date="2020-01" db="EMBL/GenBank/DDBJ databases">
        <authorList>
            <person name="Chen J."/>
            <person name="Zhu S."/>
            <person name="Yang J."/>
        </authorList>
    </citation>
    <scope>NUCLEOTIDE SEQUENCE [LARGE SCALE GENOMIC DNA]</scope>
    <source>
        <strain evidence="2 3">345S023</strain>
    </source>
</reference>
<evidence type="ECO:0000313" key="2">
    <source>
        <dbReference type="EMBL" id="NDV89731.1"/>
    </source>
</evidence>
<evidence type="ECO:0000256" key="1">
    <source>
        <dbReference type="SAM" id="MobiDB-lite"/>
    </source>
</evidence>
<sequence length="225" mass="25041">MASDDLPSSEQSGFFSHSGELGGSHPQFTEVCTALYERELLNIAHNGPNNLSIVRRRLAGLPHHVRSVARYLVANPSPLEIDAHNGSWYIKQPSKCPGVNQAGDTIEKWYAKYAQWGLVVPILHTTVEGFHIELDSIDKLQPKSQEHPAHLHTNLHGWFTFSGNCTALPNNTYTAKKLLKPTKAIMASACSGHTWRHKSKGAPRSLSLREMRLSTKINWNNFGLS</sequence>
<feature type="compositionally biased region" description="Polar residues" evidence="1">
    <location>
        <begin position="1"/>
        <end position="15"/>
    </location>
</feature>
<keyword evidence="3" id="KW-1185">Reference proteome</keyword>
<comment type="caution">
    <text evidence="2">The sequence shown here is derived from an EMBL/GenBank/DDBJ whole genome shotgun (WGS) entry which is preliminary data.</text>
</comment>